<sequence length="230" mass="25810">MERTKERIVVSVGGSCLVPDGIDINFLTRFHELILEKIQQGFSFSIIAGGGMTARRYQEAAHVVRGDLPRDDLDWLGIHATRLNGHLLRTLFREEARSILIKDPTEPIDAANKIVISAGWKPGWSTDYCAVLTAKMLGAKRIVNLSNIDYVYDKDPRENPKVQKIEKISWPDFRDIIPKEWDPGLSSPFDPLASEKAEELGFEVAIINGARLEEFSNYLDGKPFIGTVIS</sequence>
<accession>A0A1F6EXA7</accession>
<dbReference type="Gene3D" id="3.40.1160.10">
    <property type="entry name" value="Acetylglutamate kinase-like"/>
    <property type="match status" value="1"/>
</dbReference>
<evidence type="ECO:0000256" key="3">
    <source>
        <dbReference type="ARBA" id="ARBA00012899"/>
    </source>
</evidence>
<dbReference type="InterPro" id="IPR011818">
    <property type="entry name" value="Uridylate_kinase_arch/spir"/>
</dbReference>
<dbReference type="PANTHER" id="PTHR42833">
    <property type="entry name" value="URIDYLATE KINASE"/>
    <property type="match status" value="1"/>
</dbReference>
<proteinExistence type="inferred from homology"/>
<evidence type="ECO:0000256" key="7">
    <source>
        <dbReference type="ARBA" id="ARBA00022777"/>
    </source>
</evidence>
<dbReference type="Pfam" id="PF00696">
    <property type="entry name" value="AA_kinase"/>
    <property type="match status" value="1"/>
</dbReference>
<keyword evidence="6" id="KW-0547">Nucleotide-binding</keyword>
<dbReference type="GO" id="GO:0005524">
    <property type="term" value="F:ATP binding"/>
    <property type="evidence" value="ECO:0007669"/>
    <property type="project" value="UniProtKB-KW"/>
</dbReference>
<dbReference type="EMBL" id="MFLW01000019">
    <property type="protein sequence ID" value="OGG78248.1"/>
    <property type="molecule type" value="Genomic_DNA"/>
</dbReference>
<evidence type="ECO:0000256" key="9">
    <source>
        <dbReference type="ARBA" id="ARBA00022975"/>
    </source>
</evidence>
<organism evidence="12 13">
    <name type="scientific">Candidatus Kaiserbacteria bacterium RIFCSPLOWO2_01_FULL_52_12b</name>
    <dbReference type="NCBI Taxonomy" id="1798509"/>
    <lineage>
        <taxon>Bacteria</taxon>
        <taxon>Candidatus Kaiseribacteriota</taxon>
    </lineage>
</organism>
<gene>
    <name evidence="12" type="ORF">A3A36_02120</name>
</gene>
<name>A0A1F6EXA7_9BACT</name>
<feature type="domain" description="Aspartate/glutamate/uridylate kinase" evidence="11">
    <location>
        <begin position="7"/>
        <end position="208"/>
    </location>
</feature>
<evidence type="ECO:0000256" key="4">
    <source>
        <dbReference type="ARBA" id="ARBA00022490"/>
    </source>
</evidence>
<dbReference type="EC" id="2.7.4.22" evidence="3"/>
<dbReference type="NCBIfam" id="TIGR02076">
    <property type="entry name" value="pyrH_arch"/>
    <property type="match status" value="1"/>
</dbReference>
<evidence type="ECO:0000259" key="11">
    <source>
        <dbReference type="Pfam" id="PF00696"/>
    </source>
</evidence>
<protein>
    <recommendedName>
        <fullName evidence="3">UMP kinase</fullName>
        <ecNumber evidence="3">2.7.4.22</ecNumber>
    </recommendedName>
    <alternativeName>
        <fullName evidence="10">Uridine monophosphate kinase</fullName>
    </alternativeName>
</protein>
<comment type="pathway">
    <text evidence="1">Pyrimidine metabolism; CTP biosynthesis via de novo pathway; UDP from UMP (UMPK route): step 1/1.</text>
</comment>
<evidence type="ECO:0000256" key="10">
    <source>
        <dbReference type="ARBA" id="ARBA00032092"/>
    </source>
</evidence>
<dbReference type="GO" id="GO:0033862">
    <property type="term" value="F:UMP kinase activity"/>
    <property type="evidence" value="ECO:0007669"/>
    <property type="project" value="UniProtKB-EC"/>
</dbReference>
<dbReference type="Proteomes" id="UP000178811">
    <property type="component" value="Unassembled WGS sequence"/>
</dbReference>
<comment type="caution">
    <text evidence="12">The sequence shown here is derived from an EMBL/GenBank/DDBJ whole genome shotgun (WGS) entry which is preliminary data.</text>
</comment>
<keyword evidence="8" id="KW-0067">ATP-binding</keyword>
<comment type="similarity">
    <text evidence="2">Belongs to the UMP kinase family.</text>
</comment>
<dbReference type="InterPro" id="IPR036393">
    <property type="entry name" value="AceGlu_kinase-like_sf"/>
</dbReference>
<evidence type="ECO:0000256" key="2">
    <source>
        <dbReference type="ARBA" id="ARBA00007614"/>
    </source>
</evidence>
<dbReference type="AlphaFoldDB" id="A0A1F6EXA7"/>
<evidence type="ECO:0000256" key="1">
    <source>
        <dbReference type="ARBA" id="ARBA00004791"/>
    </source>
</evidence>
<dbReference type="InterPro" id="IPR001048">
    <property type="entry name" value="Asp/Glu/Uridylate_kinase"/>
</dbReference>
<evidence type="ECO:0000256" key="8">
    <source>
        <dbReference type="ARBA" id="ARBA00022840"/>
    </source>
</evidence>
<keyword evidence="5" id="KW-0808">Transferase</keyword>
<keyword evidence="9" id="KW-0665">Pyrimidine biosynthesis</keyword>
<keyword evidence="4" id="KW-0963">Cytoplasm</keyword>
<dbReference type="PANTHER" id="PTHR42833:SF4">
    <property type="entry name" value="URIDYLATE KINASE PUMPKIN, CHLOROPLASTIC"/>
    <property type="match status" value="1"/>
</dbReference>
<evidence type="ECO:0000313" key="13">
    <source>
        <dbReference type="Proteomes" id="UP000178811"/>
    </source>
</evidence>
<evidence type="ECO:0000256" key="6">
    <source>
        <dbReference type="ARBA" id="ARBA00022741"/>
    </source>
</evidence>
<keyword evidence="7" id="KW-0418">Kinase</keyword>
<evidence type="ECO:0000256" key="5">
    <source>
        <dbReference type="ARBA" id="ARBA00022679"/>
    </source>
</evidence>
<reference evidence="12 13" key="1">
    <citation type="journal article" date="2016" name="Nat. Commun.">
        <title>Thousands of microbial genomes shed light on interconnected biogeochemical processes in an aquifer system.</title>
        <authorList>
            <person name="Anantharaman K."/>
            <person name="Brown C.T."/>
            <person name="Hug L.A."/>
            <person name="Sharon I."/>
            <person name="Castelle C.J."/>
            <person name="Probst A.J."/>
            <person name="Thomas B.C."/>
            <person name="Singh A."/>
            <person name="Wilkins M.J."/>
            <person name="Karaoz U."/>
            <person name="Brodie E.L."/>
            <person name="Williams K.H."/>
            <person name="Hubbard S.S."/>
            <person name="Banfield J.F."/>
        </authorList>
    </citation>
    <scope>NUCLEOTIDE SEQUENCE [LARGE SCALE GENOMIC DNA]</scope>
</reference>
<evidence type="ECO:0000313" key="12">
    <source>
        <dbReference type="EMBL" id="OGG78248.1"/>
    </source>
</evidence>
<dbReference type="GO" id="GO:0006225">
    <property type="term" value="P:UDP biosynthetic process"/>
    <property type="evidence" value="ECO:0007669"/>
    <property type="project" value="TreeGrafter"/>
</dbReference>
<dbReference type="SUPFAM" id="SSF53633">
    <property type="entry name" value="Carbamate kinase-like"/>
    <property type="match status" value="1"/>
</dbReference>